<evidence type="ECO:0000313" key="13">
    <source>
        <dbReference type="Proteomes" id="UP001620408"/>
    </source>
</evidence>
<evidence type="ECO:0000256" key="10">
    <source>
        <dbReference type="ARBA" id="ARBA00023225"/>
    </source>
</evidence>
<keyword evidence="4" id="KW-0813">Transport</keyword>
<protein>
    <recommendedName>
        <fullName evidence="3">Flagellar FliJ protein</fullName>
    </recommendedName>
</protein>
<keyword evidence="10" id="KW-1006">Bacterial flagellum protein export</keyword>
<evidence type="ECO:0000256" key="2">
    <source>
        <dbReference type="ARBA" id="ARBA00010004"/>
    </source>
</evidence>
<dbReference type="NCBIfam" id="TIGR02473">
    <property type="entry name" value="flagell_FliJ"/>
    <property type="match status" value="1"/>
</dbReference>
<feature type="region of interest" description="Disordered" evidence="11">
    <location>
        <begin position="1"/>
        <end position="31"/>
    </location>
</feature>
<evidence type="ECO:0000256" key="11">
    <source>
        <dbReference type="SAM" id="MobiDB-lite"/>
    </source>
</evidence>
<proteinExistence type="inferred from homology"/>
<evidence type="ECO:0000256" key="7">
    <source>
        <dbReference type="ARBA" id="ARBA00022795"/>
    </source>
</evidence>
<evidence type="ECO:0000256" key="8">
    <source>
        <dbReference type="ARBA" id="ARBA00022927"/>
    </source>
</evidence>
<keyword evidence="7" id="KW-1005">Bacterial flagellum biogenesis</keyword>
<keyword evidence="5" id="KW-1003">Cell membrane</keyword>
<dbReference type="Pfam" id="PF02050">
    <property type="entry name" value="FliJ"/>
    <property type="match status" value="1"/>
</dbReference>
<comment type="similarity">
    <text evidence="2">Belongs to the FliJ family.</text>
</comment>
<reference evidence="12 13" key="1">
    <citation type="submission" date="2020-10" db="EMBL/GenBank/DDBJ databases">
        <title>Phylogeny of dyella-like bacteria.</title>
        <authorList>
            <person name="Fu J."/>
        </authorList>
    </citation>
    <scope>NUCLEOTIDE SEQUENCE [LARGE SCALE GENOMIC DNA]</scope>
    <source>
        <strain evidence="12 13">BB4</strain>
    </source>
</reference>
<keyword evidence="12" id="KW-0969">Cilium</keyword>
<dbReference type="PANTHER" id="PTHR38786:SF1">
    <property type="entry name" value="FLAGELLAR FLIJ PROTEIN"/>
    <property type="match status" value="1"/>
</dbReference>
<evidence type="ECO:0000256" key="9">
    <source>
        <dbReference type="ARBA" id="ARBA00023136"/>
    </source>
</evidence>
<evidence type="ECO:0000256" key="1">
    <source>
        <dbReference type="ARBA" id="ARBA00004413"/>
    </source>
</evidence>
<dbReference type="Proteomes" id="UP001620408">
    <property type="component" value="Unassembled WGS sequence"/>
</dbReference>
<feature type="compositionally biased region" description="Basic and acidic residues" evidence="11">
    <location>
        <begin position="117"/>
        <end position="147"/>
    </location>
</feature>
<evidence type="ECO:0000256" key="5">
    <source>
        <dbReference type="ARBA" id="ARBA00022475"/>
    </source>
</evidence>
<keyword evidence="8" id="KW-0653">Protein transport</keyword>
<organism evidence="12 13">
    <name type="scientific">Dyella koreensis</name>
    <dbReference type="NCBI Taxonomy" id="311235"/>
    <lineage>
        <taxon>Bacteria</taxon>
        <taxon>Pseudomonadati</taxon>
        <taxon>Pseudomonadota</taxon>
        <taxon>Gammaproteobacteria</taxon>
        <taxon>Lysobacterales</taxon>
        <taxon>Rhodanobacteraceae</taxon>
        <taxon>Dyella</taxon>
    </lineage>
</organism>
<gene>
    <name evidence="12" type="primary">fliJ</name>
    <name evidence="12" type="ORF">ISS97_05155</name>
</gene>
<keyword evidence="13" id="KW-1185">Reference proteome</keyword>
<evidence type="ECO:0000256" key="4">
    <source>
        <dbReference type="ARBA" id="ARBA00022448"/>
    </source>
</evidence>
<feature type="region of interest" description="Disordered" evidence="11">
    <location>
        <begin position="110"/>
        <end position="147"/>
    </location>
</feature>
<dbReference type="EMBL" id="JADIKD010000007">
    <property type="protein sequence ID" value="MFK2916642.1"/>
    <property type="molecule type" value="Genomic_DNA"/>
</dbReference>
<evidence type="ECO:0000256" key="6">
    <source>
        <dbReference type="ARBA" id="ARBA00022500"/>
    </source>
</evidence>
<dbReference type="InterPro" id="IPR012823">
    <property type="entry name" value="Flagell_FliJ"/>
</dbReference>
<dbReference type="RefSeq" id="WP_379986009.1">
    <property type="nucleotide sequence ID" value="NZ_JADIKD010000007.1"/>
</dbReference>
<keyword evidence="12" id="KW-0966">Cell projection</keyword>
<keyword evidence="6" id="KW-0145">Chemotaxis</keyword>
<evidence type="ECO:0000313" key="12">
    <source>
        <dbReference type="EMBL" id="MFK2916642.1"/>
    </source>
</evidence>
<accession>A0ABW8K3T8</accession>
<evidence type="ECO:0000256" key="3">
    <source>
        <dbReference type="ARBA" id="ARBA00020392"/>
    </source>
</evidence>
<dbReference type="InterPro" id="IPR053716">
    <property type="entry name" value="Flag_assembly_chemotaxis_eff"/>
</dbReference>
<name>A0ABW8K3T8_9GAMM</name>
<comment type="caution">
    <text evidence="12">The sequence shown here is derived from an EMBL/GenBank/DDBJ whole genome shotgun (WGS) entry which is preliminary data.</text>
</comment>
<sequence length="147" mass="17272">MKSRATRLTPAADHAREKREDAAQRLADQQGRLQAAEHQLSELHRYRAEYAIGDQSGGMSVSALVNRQQFLERIDKAIAQQLFEVERQRRLLEQAGNTWRNAHARERALDSVIGQYREQERKTEERREQNDVDERMQHRPAARRRDT</sequence>
<feature type="compositionally biased region" description="Basic and acidic residues" evidence="11">
    <location>
        <begin position="13"/>
        <end position="23"/>
    </location>
</feature>
<keyword evidence="12" id="KW-0282">Flagellum</keyword>
<comment type="subcellular location">
    <subcellularLocation>
        <location evidence="1">Cell membrane</location>
        <topology evidence="1">Peripheral membrane protein</topology>
        <orientation evidence="1">Cytoplasmic side</orientation>
    </subcellularLocation>
</comment>
<keyword evidence="9" id="KW-0472">Membrane</keyword>
<dbReference type="InterPro" id="IPR052570">
    <property type="entry name" value="FliJ"/>
</dbReference>
<dbReference type="PANTHER" id="PTHR38786">
    <property type="entry name" value="FLAGELLAR FLIJ PROTEIN"/>
    <property type="match status" value="1"/>
</dbReference>
<dbReference type="Gene3D" id="1.10.287.1700">
    <property type="match status" value="1"/>
</dbReference>